<dbReference type="InterPro" id="IPR003343">
    <property type="entry name" value="Big_2"/>
</dbReference>
<dbReference type="EMBL" id="CP130318">
    <property type="protein sequence ID" value="WNQ11923.1"/>
    <property type="molecule type" value="Genomic_DNA"/>
</dbReference>
<dbReference type="SUPFAM" id="SSF56300">
    <property type="entry name" value="Metallo-dependent phosphatases"/>
    <property type="match status" value="1"/>
</dbReference>
<gene>
    <name evidence="5" type="ORF">MJA45_02370</name>
</gene>
<keyword evidence="5" id="KW-0378">Hydrolase</keyword>
<protein>
    <submittedName>
        <fullName evidence="5">Phosphodiester glycosidase family protein</fullName>
    </submittedName>
</protein>
<feature type="domain" description="SLH" evidence="4">
    <location>
        <begin position="1933"/>
        <end position="1996"/>
    </location>
</feature>
<dbReference type="Gene3D" id="2.60.40.380">
    <property type="entry name" value="Purple acid phosphatase-like, N-terminal"/>
    <property type="match status" value="1"/>
</dbReference>
<keyword evidence="6" id="KW-1185">Reference proteome</keyword>
<dbReference type="InterPro" id="IPR029052">
    <property type="entry name" value="Metallo-depent_PP-like"/>
</dbReference>
<keyword evidence="1 3" id="KW-0732">Signal</keyword>
<dbReference type="InterPro" id="IPR015914">
    <property type="entry name" value="PAPs_N"/>
</dbReference>
<dbReference type="Pfam" id="PF02368">
    <property type="entry name" value="Big_2"/>
    <property type="match status" value="1"/>
</dbReference>
<feature type="chain" id="PRO_5041730426" evidence="3">
    <location>
        <begin position="27"/>
        <end position="2117"/>
    </location>
</feature>
<dbReference type="InterPro" id="IPR018711">
    <property type="entry name" value="NAGPA"/>
</dbReference>
<dbReference type="InterPro" id="IPR008963">
    <property type="entry name" value="Purple_acid_Pase-like_N"/>
</dbReference>
<dbReference type="RefSeq" id="WP_315605699.1">
    <property type="nucleotide sequence ID" value="NZ_CP130318.1"/>
</dbReference>
<dbReference type="PANTHER" id="PTHR22953">
    <property type="entry name" value="ACID PHOSPHATASE RELATED"/>
    <property type="match status" value="1"/>
</dbReference>
<evidence type="ECO:0000256" key="1">
    <source>
        <dbReference type="ARBA" id="ARBA00022729"/>
    </source>
</evidence>
<feature type="domain" description="SLH" evidence="4">
    <location>
        <begin position="2058"/>
        <end position="2117"/>
    </location>
</feature>
<evidence type="ECO:0000259" key="4">
    <source>
        <dbReference type="PROSITE" id="PS51272"/>
    </source>
</evidence>
<dbReference type="InterPro" id="IPR008964">
    <property type="entry name" value="Invasin/intimin_cell_adhesion"/>
</dbReference>
<dbReference type="KEGG" id="paun:MJA45_02370"/>
<organism evidence="5 6">
    <name type="scientific">Paenibacillus aurantius</name>
    <dbReference type="NCBI Taxonomy" id="2918900"/>
    <lineage>
        <taxon>Bacteria</taxon>
        <taxon>Bacillati</taxon>
        <taxon>Bacillota</taxon>
        <taxon>Bacilli</taxon>
        <taxon>Bacillales</taxon>
        <taxon>Paenibacillaceae</taxon>
        <taxon>Paenibacillus</taxon>
    </lineage>
</organism>
<evidence type="ECO:0000313" key="6">
    <source>
        <dbReference type="Proteomes" id="UP001305702"/>
    </source>
</evidence>
<proteinExistence type="predicted"/>
<feature type="domain" description="SLH" evidence="4">
    <location>
        <begin position="1997"/>
        <end position="2055"/>
    </location>
</feature>
<dbReference type="Gene3D" id="3.60.21.10">
    <property type="match status" value="1"/>
</dbReference>
<dbReference type="SMART" id="SM00635">
    <property type="entry name" value="BID_2"/>
    <property type="match status" value="3"/>
</dbReference>
<dbReference type="CDD" id="cd08547">
    <property type="entry name" value="Type_II_cohesin"/>
    <property type="match status" value="1"/>
</dbReference>
<dbReference type="Proteomes" id="UP001305702">
    <property type="component" value="Chromosome"/>
</dbReference>
<dbReference type="GO" id="GO:0003993">
    <property type="term" value="F:acid phosphatase activity"/>
    <property type="evidence" value="ECO:0007669"/>
    <property type="project" value="InterPro"/>
</dbReference>
<dbReference type="GO" id="GO:0046872">
    <property type="term" value="F:metal ion binding"/>
    <property type="evidence" value="ECO:0007669"/>
    <property type="project" value="InterPro"/>
</dbReference>
<dbReference type="PANTHER" id="PTHR22953:SF153">
    <property type="entry name" value="PURPLE ACID PHOSPHATASE"/>
    <property type="match status" value="1"/>
</dbReference>
<feature type="region of interest" description="Disordered" evidence="2">
    <location>
        <begin position="1718"/>
        <end position="1742"/>
    </location>
</feature>
<feature type="signal peptide" evidence="3">
    <location>
        <begin position="1"/>
        <end position="26"/>
    </location>
</feature>
<dbReference type="Gene3D" id="2.60.120.430">
    <property type="entry name" value="Galactose-binding lectin"/>
    <property type="match status" value="1"/>
</dbReference>
<reference evidence="5 6" key="1">
    <citation type="submission" date="2022-02" db="EMBL/GenBank/DDBJ databases">
        <title>Paenibacillus sp. MBLB1776 Whole Genome Shotgun Sequencing.</title>
        <authorList>
            <person name="Hwang C.Y."/>
            <person name="Cho E.-S."/>
            <person name="Seo M.-J."/>
        </authorList>
    </citation>
    <scope>NUCLEOTIDE SEQUENCE [LARGE SCALE GENOMIC DNA]</scope>
    <source>
        <strain evidence="5 6">MBLB1776</strain>
    </source>
</reference>
<dbReference type="SUPFAM" id="SSF49363">
    <property type="entry name" value="Purple acid phosphatase, N-terminal domain"/>
    <property type="match status" value="1"/>
</dbReference>
<dbReference type="InterPro" id="IPR004843">
    <property type="entry name" value="Calcineurin-like_PHP"/>
</dbReference>
<dbReference type="Pfam" id="PF16656">
    <property type="entry name" value="Pur_ac_phosph_N"/>
    <property type="match status" value="1"/>
</dbReference>
<dbReference type="SUPFAM" id="SSF49785">
    <property type="entry name" value="Galactose-binding domain-like"/>
    <property type="match status" value="1"/>
</dbReference>
<dbReference type="PROSITE" id="PS51272">
    <property type="entry name" value="SLH"/>
    <property type="match status" value="3"/>
</dbReference>
<evidence type="ECO:0000256" key="2">
    <source>
        <dbReference type="SAM" id="MobiDB-lite"/>
    </source>
</evidence>
<keyword evidence="5" id="KW-0326">Glycosidase</keyword>
<dbReference type="Pfam" id="PF00395">
    <property type="entry name" value="SLH"/>
    <property type="match status" value="3"/>
</dbReference>
<dbReference type="Gene3D" id="2.60.40.680">
    <property type="match status" value="1"/>
</dbReference>
<dbReference type="Pfam" id="PF09992">
    <property type="entry name" value="NAGPA"/>
    <property type="match status" value="1"/>
</dbReference>
<dbReference type="InterPro" id="IPR039331">
    <property type="entry name" value="PAPs-like"/>
</dbReference>
<accession>A0AA96RG39</accession>
<dbReference type="Pfam" id="PF00149">
    <property type="entry name" value="Metallophos"/>
    <property type="match status" value="1"/>
</dbReference>
<dbReference type="GO" id="GO:0016798">
    <property type="term" value="F:hydrolase activity, acting on glycosyl bonds"/>
    <property type="evidence" value="ECO:0007669"/>
    <property type="project" value="UniProtKB-KW"/>
</dbReference>
<dbReference type="InterPro" id="IPR001119">
    <property type="entry name" value="SLH_dom"/>
</dbReference>
<dbReference type="Gene3D" id="2.60.40.1080">
    <property type="match status" value="3"/>
</dbReference>
<dbReference type="InterPro" id="IPR008979">
    <property type="entry name" value="Galactose-bd-like_sf"/>
</dbReference>
<evidence type="ECO:0000313" key="5">
    <source>
        <dbReference type="EMBL" id="WNQ11923.1"/>
    </source>
</evidence>
<evidence type="ECO:0000256" key="3">
    <source>
        <dbReference type="SAM" id="SignalP"/>
    </source>
</evidence>
<dbReference type="SUPFAM" id="SSF49373">
    <property type="entry name" value="Invasin/intimin cell-adhesion fragments"/>
    <property type="match status" value="3"/>
</dbReference>
<sequence length="2117" mass="227515">MNKRLYRLIRMILATLLLFSVLPPPAHTKAMDMPSGTFGQVHDIRQTELAPGAVYTWYDMTIPRGQEKVHFLEFDPKNPNLELQAGTKSGKVRGMEGVTEMAAYADKPGNRVIGGINADFFDISGNATGVPNGLFIGEGRILNTAVNSYAYGLKKDGTSLYGSPKLTRTVTIGDVTTNLTHINRFREDNQLVLYTTDYFTSTKTSNQGDEVVLDILEGSVKSGTTLRLKVSEVRRNAGDTPLSEGKVVLSASGSSRPVLENVKAGDEITARFDLEGEWSEVTVAVGGRGPLVKDGVPQTNVIPEGVHPRTALGTKADGSIVLFEVDGRAPGFSEGVETAELARILADLGVVNAINLDGGGSSTFVARMPGEVGVRMMNQGSDGGERQTGNSLLLVNKAPEGPAARLAVNPGMERILKGSSFSFATAALDEAGHPAAWSGTPNWSVDPAIGTVDASGRFTAGSVPAAGRIRVSDGSLQGMGEVEVVDRLTELKLPDEAKTYTTGFTVKLSVKALRDGQVIQASNDSFEWRLEGQIGTITPDGIFTSTSANDQKGRIYVKYGNVETSMEVTVGVPPVMLEDFEGDLTRYKATPVVANYARISLETNQDYVRSGKGALKLDYDFTGKTGTSGAYFEVKSADDRLSVPGYPTKIGMWVYGDGQKHWLRSQFRDGGGKAFAVDLTSAEIGVNWTGWKYVEAPIPAGKTLPLQIDQVVRYMETNNKNKTAGTLYVDDIRVLYGPVTEDRTPPVIKNITPAENAVVKTAMPTITAYAEDSGYDPVKHPGTTLIDPAKIRVYMDGVQVSYGLYPPEGRIQYKPLEPLEDGPHKVKVAVRDMSGNQTIREWSFRVDLGLPKLLHSTPDKVYAGNLYTLDIRGDKIAQLKSGSSEFGFDPAVVEITRMLPGDKLTGNQAAASLDPAAGTVRVDLTGLDGLTLSDEDILAKVEYRVKGSAAGTNVIHFSSGTVTALDGSTRAFYGDALSSAIEHELTLDWDAEGVTESFTTQFMIKDRNGGPVEGARLLLDGVEAGDGGASSQSDARGLLATDAATRLTGTHKVQAVKGSSYSPILTFKVSPLAGTAEPFNISVNMGDEASSSRHFAWHTHVDTLDTVVEVVKRSELASFDSGSVMRFTGTSSIFVSDQDGTVRVHKAKASGLAPDTEYVYRVGDGKGLYSAEGTFRTASATGGKTRFLFFGDSQASDTAGFSLWAATLQKGLEEMPGAELFFHAGDIVDAGYQEDQWNMWYKEAQANLMKATLVPAIGNHEVMGTRQNEDYLAHFYNPENGLESLKGTNFSFDYEEAHYVVLNSEYEIAAQKEWLRKDLTGSTKKWKIVIFHQGPYGSIYDNGVIRAEWTPVFDEFGVDLVMNGHEHVYLRTPPMKNQMKTDLGKGTVYVVGGSSGPKFYPLTPRSWQEKTFAEEKQIFSAVELEGDTLSFTVKTIDGREVDRFVIVKAAPADPMTSLSLTGRTGLRLGDTDQTVAKAVYTSGLELPVSTGLSYASSNPEVAKVNPTGLVTALKEGTTVISAVYQNFQGSYSLTVSTEQPVVTLDRLEFGGLPSEMKTGETREAVTYAVYSDGLRTQLTQGVGYISQKPEVASIDASGKVTASSEGTTVLTAVYGGLTTDFSLTVRSAAPAVTLDKLEIQGLSSIMKAGDYQVAKVIASYSSGLVKQLTEGLDFRSSDPATAEVTADGRIQAHKKGKVAIEVSYEGQTASFALTVTAESTDTENPGGGGSGPVSPPVPEKPEPVPGLVKLDPEKLAASEIEGMKVVILNDNFREIVLPDRALESLEGDALRIQSPELAVLIPAEVFGSLRGLAGTSDLAGSRLSLTVDKVSGAEVERLLTAAERQSGARVEPAGDLMEFGLSFTTKDGKAMTISRFDKPLTIEFKAKAGVDRKLTNLYYVADNGQLTYVGGSWNGEWISAEVTHFSKYSVLQYDRTYADVEASHWASPVIKELSAKQLVEGTGPRDFEPERDVTRAEFTAMLVRLLGLKGPAIQRFADVTAGQWYYEGVGLAAHAGLVQGVSESSFAPDAPIRRQEMAAMIVRAYEYATGRQAPEPAAHPFADTDTLDAWAKEAIGAAKSLALISGRTDSLFEPAGTGTRAESAKLIHGLWNIRNKS</sequence>
<name>A0AA96RG39_9BACL</name>